<dbReference type="PROSITE" id="PS51460">
    <property type="entry name" value="GAR"/>
    <property type="match status" value="1"/>
</dbReference>
<reference evidence="8" key="1">
    <citation type="submission" date="2025-08" db="UniProtKB">
        <authorList>
            <consortium name="Ensembl"/>
        </authorList>
    </citation>
    <scope>IDENTIFICATION</scope>
</reference>
<dbReference type="PROSITE" id="PS50021">
    <property type="entry name" value="CH"/>
    <property type="match status" value="1"/>
</dbReference>
<gene>
    <name evidence="8" type="primary">gas2b</name>
</gene>
<feature type="compositionally biased region" description="Polar residues" evidence="5">
    <location>
        <begin position="274"/>
        <end position="297"/>
    </location>
</feature>
<name>A0A8C4I1F5_DICLA</name>
<evidence type="ECO:0000313" key="9">
    <source>
        <dbReference type="Proteomes" id="UP000694389"/>
    </source>
</evidence>
<keyword evidence="3" id="KW-0206">Cytoskeleton</keyword>
<accession>A0A8C4I1F5</accession>
<dbReference type="OMA" id="ISEGRYC"/>
<protein>
    <submittedName>
        <fullName evidence="8">Growth arrest-specific 2b</fullName>
    </submittedName>
</protein>
<dbReference type="Pfam" id="PF00307">
    <property type="entry name" value="CH"/>
    <property type="match status" value="1"/>
</dbReference>
<dbReference type="GO" id="GO:0051015">
    <property type="term" value="F:actin filament binding"/>
    <property type="evidence" value="ECO:0007669"/>
    <property type="project" value="TreeGrafter"/>
</dbReference>
<dbReference type="GeneTree" id="ENSGT00940000155755"/>
<dbReference type="SMART" id="SM00033">
    <property type="entry name" value="CH"/>
    <property type="match status" value="1"/>
</dbReference>
<dbReference type="GO" id="GO:0008093">
    <property type="term" value="F:cytoskeletal anchor activity"/>
    <property type="evidence" value="ECO:0007669"/>
    <property type="project" value="TreeGrafter"/>
</dbReference>
<evidence type="ECO:0000256" key="4">
    <source>
        <dbReference type="ARBA" id="ARBA00038441"/>
    </source>
</evidence>
<feature type="domain" description="GAR" evidence="7">
    <location>
        <begin position="364"/>
        <end position="437"/>
    </location>
</feature>
<dbReference type="SUPFAM" id="SSF143575">
    <property type="entry name" value="GAS2 domain-like"/>
    <property type="match status" value="1"/>
</dbReference>
<dbReference type="InterPro" id="IPR003108">
    <property type="entry name" value="GAR_dom"/>
</dbReference>
<feature type="region of interest" description="Disordered" evidence="5">
    <location>
        <begin position="220"/>
        <end position="246"/>
    </location>
</feature>
<feature type="compositionally biased region" description="Low complexity" evidence="5">
    <location>
        <begin position="298"/>
        <end position="316"/>
    </location>
</feature>
<dbReference type="RefSeq" id="XP_051235095.1">
    <property type="nucleotide sequence ID" value="XM_051379135.1"/>
</dbReference>
<dbReference type="GeneID" id="127351527"/>
<comment type="similarity">
    <text evidence="4">Belongs to the GAS2 family.</text>
</comment>
<organism evidence="8 9">
    <name type="scientific">Dicentrarchus labrax</name>
    <name type="common">European seabass</name>
    <name type="synonym">Morone labrax</name>
    <dbReference type="NCBI Taxonomy" id="13489"/>
    <lineage>
        <taxon>Eukaryota</taxon>
        <taxon>Metazoa</taxon>
        <taxon>Chordata</taxon>
        <taxon>Craniata</taxon>
        <taxon>Vertebrata</taxon>
        <taxon>Euteleostomi</taxon>
        <taxon>Actinopterygii</taxon>
        <taxon>Neopterygii</taxon>
        <taxon>Teleostei</taxon>
        <taxon>Neoteleostei</taxon>
        <taxon>Acanthomorphata</taxon>
        <taxon>Eupercaria</taxon>
        <taxon>Moronidae</taxon>
        <taxon>Dicentrarchus</taxon>
    </lineage>
</organism>
<evidence type="ECO:0000256" key="3">
    <source>
        <dbReference type="ARBA" id="ARBA00023212"/>
    </source>
</evidence>
<dbReference type="InterPro" id="IPR036534">
    <property type="entry name" value="GAR_dom_sf"/>
</dbReference>
<dbReference type="Gene3D" id="3.30.920.20">
    <property type="entry name" value="Gas2-like domain"/>
    <property type="match status" value="1"/>
</dbReference>
<evidence type="ECO:0000259" key="6">
    <source>
        <dbReference type="PROSITE" id="PS50021"/>
    </source>
</evidence>
<evidence type="ECO:0000256" key="5">
    <source>
        <dbReference type="SAM" id="MobiDB-lite"/>
    </source>
</evidence>
<dbReference type="CTD" id="567205"/>
<dbReference type="Pfam" id="PF02187">
    <property type="entry name" value="GAS2"/>
    <property type="match status" value="1"/>
</dbReference>
<keyword evidence="2" id="KW-0963">Cytoplasm</keyword>
<dbReference type="Proteomes" id="UP000694389">
    <property type="component" value="Unassembled WGS sequence"/>
</dbReference>
<dbReference type="AlphaFoldDB" id="A0A8C4I1F5"/>
<dbReference type="GO" id="GO:0005884">
    <property type="term" value="C:actin filament"/>
    <property type="evidence" value="ECO:0007669"/>
    <property type="project" value="TreeGrafter"/>
</dbReference>
<keyword evidence="9" id="KW-1185">Reference proteome</keyword>
<dbReference type="SMART" id="SM00243">
    <property type="entry name" value="GAS2"/>
    <property type="match status" value="1"/>
</dbReference>
<feature type="domain" description="Calponin-homology (CH)" evidence="6">
    <location>
        <begin position="60"/>
        <end position="178"/>
    </location>
</feature>
<evidence type="ECO:0000259" key="7">
    <source>
        <dbReference type="PROSITE" id="PS51460"/>
    </source>
</evidence>
<dbReference type="Gene3D" id="1.10.418.10">
    <property type="entry name" value="Calponin-like domain"/>
    <property type="match status" value="1"/>
</dbReference>
<evidence type="ECO:0000256" key="1">
    <source>
        <dbReference type="ARBA" id="ARBA00004245"/>
    </source>
</evidence>
<sequence length="477" mass="51895">MDSEVGTMNTSLDSPLSPRHLTGLGMNCLFGQKNRHSGPGLTSPQEYNQWLPYRHDASLLPMKEDLAFWLNTLLGVDLTADGLMERLDNGVILCQLAQLLQEKMIHTNNGKPFTRRVIHWRADATSGSFFARDNTANFLYWCRKIGVDEAYLFESEDLVLHKQPREVCLCLMELGRIAARYGVEPPGLVKLEREIEREEAGCLSPSSCLSFFPPTSLYSPSQSSLPPAPSPPPSPPPPPVPLTPSTTCLSETLAASLASDLPSATTNPVPTCLSPPQSSLSASNPCTTTASTQTPLFSSSCTTNTSASTPLSAPSPGRTLVSPARVSCTTINNHTPTATPPITSPPVASTPRSSSKSTSRRSRGTTDILDDIVRNIIENPPCSCPTRFLVEKQPKGCYRVGDKVLYIRMLNERHVMVRVGGGWETFISYLQKHDPCRGGGPVSRSEVRVCRDKAKPPSLNISSDSYMVVGAHYRGKK</sequence>
<feature type="compositionally biased region" description="Low complexity" evidence="5">
    <location>
        <begin position="345"/>
        <end position="357"/>
    </location>
</feature>
<proteinExistence type="inferred from homology"/>
<dbReference type="InterPro" id="IPR001715">
    <property type="entry name" value="CH_dom"/>
</dbReference>
<dbReference type="PANTHER" id="PTHR46756:SF10">
    <property type="entry name" value="GROWTH ARREST-SPECIFIC 2B"/>
    <property type="match status" value="1"/>
</dbReference>
<dbReference type="RefSeq" id="XP_051235096.1">
    <property type="nucleotide sequence ID" value="XM_051379136.1"/>
</dbReference>
<reference evidence="8" key="2">
    <citation type="submission" date="2025-09" db="UniProtKB">
        <authorList>
            <consortium name="Ensembl"/>
        </authorList>
    </citation>
    <scope>IDENTIFICATION</scope>
</reference>
<dbReference type="SUPFAM" id="SSF47576">
    <property type="entry name" value="Calponin-homology domain, CH-domain"/>
    <property type="match status" value="1"/>
</dbReference>
<evidence type="ECO:0000256" key="2">
    <source>
        <dbReference type="ARBA" id="ARBA00022490"/>
    </source>
</evidence>
<feature type="compositionally biased region" description="Pro residues" evidence="5">
    <location>
        <begin position="226"/>
        <end position="242"/>
    </location>
</feature>
<feature type="region of interest" description="Disordered" evidence="5">
    <location>
        <begin position="261"/>
        <end position="366"/>
    </location>
</feature>
<dbReference type="OrthoDB" id="2250192at2759"/>
<dbReference type="InterPro" id="IPR036872">
    <property type="entry name" value="CH_dom_sf"/>
</dbReference>
<dbReference type="PANTHER" id="PTHR46756">
    <property type="entry name" value="TRANSGELIN"/>
    <property type="match status" value="1"/>
</dbReference>
<dbReference type="Ensembl" id="ENSDLAT00005052589.2">
    <property type="protein sequence ID" value="ENSDLAP00005049339.1"/>
    <property type="gene ID" value="ENSDLAG00005021597.2"/>
</dbReference>
<comment type="subcellular location">
    <subcellularLocation>
        <location evidence="1">Cytoplasm</location>
        <location evidence="1">Cytoskeleton</location>
    </subcellularLocation>
</comment>
<evidence type="ECO:0000313" key="8">
    <source>
        <dbReference type="Ensembl" id="ENSDLAP00005049339.1"/>
    </source>
</evidence>
<dbReference type="GO" id="GO:0008017">
    <property type="term" value="F:microtubule binding"/>
    <property type="evidence" value="ECO:0007669"/>
    <property type="project" value="InterPro"/>
</dbReference>
<dbReference type="GO" id="GO:0051764">
    <property type="term" value="P:actin crosslink formation"/>
    <property type="evidence" value="ECO:0007669"/>
    <property type="project" value="TreeGrafter"/>
</dbReference>